<accession>A0A1S3HFZ8</accession>
<dbReference type="GO" id="GO:0004016">
    <property type="term" value="F:adenylate cyclase activity"/>
    <property type="evidence" value="ECO:0007669"/>
    <property type="project" value="TreeGrafter"/>
</dbReference>
<dbReference type="PANTHER" id="PTHR11920">
    <property type="entry name" value="GUANYLYL CYCLASE"/>
    <property type="match status" value="1"/>
</dbReference>
<evidence type="ECO:0000256" key="7">
    <source>
        <dbReference type="ARBA" id="ARBA00022989"/>
    </source>
</evidence>
<dbReference type="GO" id="GO:0005886">
    <property type="term" value="C:plasma membrane"/>
    <property type="evidence" value="ECO:0007669"/>
    <property type="project" value="TreeGrafter"/>
</dbReference>
<feature type="domain" description="Guanylate cyclase" evidence="20">
    <location>
        <begin position="921"/>
        <end position="1051"/>
    </location>
</feature>
<comment type="catalytic activity">
    <reaction evidence="1 15">
        <text>GTP = 3',5'-cyclic GMP + diphosphate</text>
        <dbReference type="Rhea" id="RHEA:13665"/>
        <dbReference type="ChEBI" id="CHEBI:33019"/>
        <dbReference type="ChEBI" id="CHEBI:37565"/>
        <dbReference type="ChEBI" id="CHEBI:57746"/>
        <dbReference type="EC" id="4.6.1.2"/>
    </reaction>
</comment>
<name>A0A1S3HFZ8_LINAN</name>
<feature type="transmembrane region" description="Helical" evidence="17">
    <location>
        <begin position="521"/>
        <end position="541"/>
    </location>
</feature>
<dbReference type="OMA" id="PTDEPMC"/>
<dbReference type="GeneID" id="106154559"/>
<dbReference type="InterPro" id="IPR001054">
    <property type="entry name" value="A/G_cyclase"/>
</dbReference>
<evidence type="ECO:0000313" key="22">
    <source>
        <dbReference type="RefSeq" id="XP_013384406.1"/>
    </source>
</evidence>
<dbReference type="SUPFAM" id="SSF53822">
    <property type="entry name" value="Periplasmic binding protein-like I"/>
    <property type="match status" value="1"/>
</dbReference>
<dbReference type="SUPFAM" id="SSF55073">
    <property type="entry name" value="Nucleotide cyclase"/>
    <property type="match status" value="1"/>
</dbReference>
<dbReference type="InterPro" id="IPR018297">
    <property type="entry name" value="A/G_cyclase_CS"/>
</dbReference>
<dbReference type="Proteomes" id="UP000085678">
    <property type="component" value="Unplaced"/>
</dbReference>
<dbReference type="InterPro" id="IPR011009">
    <property type="entry name" value="Kinase-like_dom_sf"/>
</dbReference>
<keyword evidence="6" id="KW-0547">Nucleotide-binding</keyword>
<evidence type="ECO:0000256" key="13">
    <source>
        <dbReference type="ARBA" id="ARBA00023293"/>
    </source>
</evidence>
<feature type="region of interest" description="Disordered" evidence="16">
    <location>
        <begin position="34"/>
        <end position="56"/>
    </location>
</feature>
<keyword evidence="7 17" id="KW-1133">Transmembrane helix</keyword>
<dbReference type="Gene3D" id="1.10.510.10">
    <property type="entry name" value="Transferase(Phosphotransferase) domain 1"/>
    <property type="match status" value="1"/>
</dbReference>
<feature type="signal peptide" evidence="18">
    <location>
        <begin position="1"/>
        <end position="26"/>
    </location>
</feature>
<evidence type="ECO:0000259" key="19">
    <source>
        <dbReference type="PROSITE" id="PS50011"/>
    </source>
</evidence>
<dbReference type="InterPro" id="IPR001245">
    <property type="entry name" value="Ser-Thr/Tyr_kinase_cat_dom"/>
</dbReference>
<reference evidence="22" key="2">
    <citation type="submission" date="2025-08" db="UniProtKB">
        <authorList>
            <consortium name="RefSeq"/>
        </authorList>
    </citation>
    <scope>IDENTIFICATION</scope>
</reference>
<feature type="region of interest" description="Disordered" evidence="16">
    <location>
        <begin position="1124"/>
        <end position="1146"/>
    </location>
</feature>
<keyword evidence="8" id="KW-0342">GTP-binding</keyword>
<sequence length="1290" mass="144928">MKEKTLNNGVPFHLLLLLSIACVVLGEDAPSPINASSLGNTPSSRTELGFSSGSSPSYTIQPNHLLVGYLTNDQGKKGDKWKINRQARIISGAFSYAIKTINEDPSLLNGLQLDFLWNDNEGDSLIGTARLTEQWRKGAVAFFGPEDECETEAKVAAAWNLPMIAYKCAEPLVSDKELYPTFARTFPPSTQVAKSVISLMKYNKWKKFSLVYGSSTKYKSIAITVENLAKMHNMTINSKLSYTEPHFGYTESEKKAFQEIVSESFEGTRIYVLFGTHHALISLMENLDKLGVLASGNYSLVYVDHDSYTSVQNDPIMFFKRITDKPDSRLLLKAARSLLVIVSTSYPDNQRYKDFHDQVNKYNALPPFKFPVFRGHPDFPEKKRISVYAAYLYDAVMLYADALQKVVQAGENITDGKAIISKILGRTYMSIQGFLCKIDKNGDAEGNYTVLARRPFHSKRANYSMLPVGHFIIEEKEQLPQFQLFSGQQIDWINGGPPLDEPPCGYRGEKCQKPKDFTMEITFGVIGGLLLVTGVIALFLYRQRRYEQEIAGLLWRINVDEIKGISNVLLTEDQSGSKVTIISTPGSMDSRLSSNFHTFTATGTYNGQVVALKQMCKKGLEINRDMKKEMKVMKEFRHDNICPFVGACVGHNFFIIVTEYCAKGSLQDILENEDMKLDAMFIASLVFDLIKGIMFLHESSVYYHGNLKSTNCVVNSRWTLKITDFGFLDIRNKLLEQENEIVKYRNLLWKAPELLRSPSIRGSQEGDVYSFGIILHEIITRDGPWGDTELTAREIIEKVQDSSEAEPFRPKTSGLQCQDYIVQCMADCWNENPFLRPDFKEIRFRLRGMKTGMKSNIFDNMMAMMEKYQSDLESLVDERTLQLIEEKKKTVALLHRMLPKSVADQLMRGEPVIPETFSCVTIYFSDICGFTQLSANSTPMQVVNLLNDLYTLFDSIIRHYDVYKVETIGDAYMVVSGLPIRNGDSHVGEIASMSLHLLSTLKTFQIRHMPGETIRLRIGMHSGPCVAGVVGLTMPRYCLFGDTVNTASRMESHGEPLKIHCSQESRDLLLSLGGYEVEPRGKIHLKGKGDLSTYWLTSENRSVRQRRLNLPVLENPLQVKKGLKHQKTCTNDPWSPRPPNGLHGELSNSGRLYSIFRDDCFQQPSTVSHSSPEFTSPATLSRRSYSTRSPRFKSRELFKQCATIPTMLGSLVNDTENIDASETDRLLPMKMLPTIEGSPGSEDQSLGQMDDNGNTKGSVGNGGPPQSSEVAVISNSSVNIECDDSAESKL</sequence>
<dbReference type="EC" id="4.6.1.2" evidence="3 15"/>
<evidence type="ECO:0000256" key="1">
    <source>
        <dbReference type="ARBA" id="ARBA00001436"/>
    </source>
</evidence>
<keyword evidence="11" id="KW-0325">Glycoprotein</keyword>
<dbReference type="SUPFAM" id="SSF56112">
    <property type="entry name" value="Protein kinase-like (PK-like)"/>
    <property type="match status" value="1"/>
</dbReference>
<dbReference type="Gene3D" id="3.40.50.2300">
    <property type="match status" value="2"/>
</dbReference>
<evidence type="ECO:0000256" key="15">
    <source>
        <dbReference type="RuleBase" id="RU003431"/>
    </source>
</evidence>
<dbReference type="InterPro" id="IPR050401">
    <property type="entry name" value="Cyclic_nucleotide_synthase"/>
</dbReference>
<evidence type="ECO:0000313" key="21">
    <source>
        <dbReference type="Proteomes" id="UP000085678"/>
    </source>
</evidence>
<keyword evidence="12 14" id="KW-0456">Lyase</keyword>
<dbReference type="Pfam" id="PF01094">
    <property type="entry name" value="ANF_receptor"/>
    <property type="match status" value="1"/>
</dbReference>
<reference evidence="22" key="1">
    <citation type="journal article" date="2015" name="Nat. Commun.">
        <title>The Lingula genome provides insights into brachiopod evolution and the origin of phosphate biomineralization.</title>
        <authorList>
            <person name="Luo Y.J."/>
            <person name="Takeuchi T."/>
            <person name="Koyanagi R."/>
            <person name="Yamada L."/>
            <person name="Kanda M."/>
            <person name="Khalturina M."/>
            <person name="Fujie M."/>
            <person name="Yamasaki S.I."/>
            <person name="Endo K."/>
            <person name="Satoh N."/>
        </authorList>
    </citation>
    <scope>NUCLEOTIDE SEQUENCE</scope>
</reference>
<dbReference type="PROSITE" id="PS50125">
    <property type="entry name" value="GUANYLATE_CYCLASE_2"/>
    <property type="match status" value="1"/>
</dbReference>
<keyword evidence="4 17" id="KW-0812">Transmembrane</keyword>
<dbReference type="Gene3D" id="6.10.250.780">
    <property type="match status" value="1"/>
</dbReference>
<dbReference type="PRINTS" id="PR00255">
    <property type="entry name" value="NATPEPTIDER"/>
</dbReference>
<dbReference type="GO" id="GO:0005525">
    <property type="term" value="F:GTP binding"/>
    <property type="evidence" value="ECO:0007669"/>
    <property type="project" value="UniProtKB-KW"/>
</dbReference>
<dbReference type="SMART" id="SM00044">
    <property type="entry name" value="CYCc"/>
    <property type="match status" value="1"/>
</dbReference>
<evidence type="ECO:0000256" key="9">
    <source>
        <dbReference type="ARBA" id="ARBA00023136"/>
    </source>
</evidence>
<keyword evidence="9 17" id="KW-0472">Membrane</keyword>
<evidence type="ECO:0000256" key="14">
    <source>
        <dbReference type="RuleBase" id="RU000405"/>
    </source>
</evidence>
<dbReference type="FunFam" id="1.10.510.10:FF:000420">
    <property type="entry name" value="Guanylate cyclase"/>
    <property type="match status" value="1"/>
</dbReference>
<evidence type="ECO:0000256" key="17">
    <source>
        <dbReference type="SAM" id="Phobius"/>
    </source>
</evidence>
<evidence type="ECO:0000256" key="4">
    <source>
        <dbReference type="ARBA" id="ARBA00022692"/>
    </source>
</evidence>
<dbReference type="RefSeq" id="XP_013384406.1">
    <property type="nucleotide sequence ID" value="XM_013528952.1"/>
</dbReference>
<dbReference type="InterPro" id="IPR001170">
    <property type="entry name" value="ANPR/GUC"/>
</dbReference>
<keyword evidence="10" id="KW-0675">Receptor</keyword>
<protein>
    <recommendedName>
        <fullName evidence="3 15">Guanylate cyclase</fullName>
        <ecNumber evidence="3 15">4.6.1.2</ecNumber>
    </recommendedName>
</protein>
<dbReference type="GO" id="GO:0001653">
    <property type="term" value="F:peptide receptor activity"/>
    <property type="evidence" value="ECO:0007669"/>
    <property type="project" value="TreeGrafter"/>
</dbReference>
<keyword evidence="21" id="KW-1185">Reference proteome</keyword>
<dbReference type="GO" id="GO:0004383">
    <property type="term" value="F:guanylate cyclase activity"/>
    <property type="evidence" value="ECO:0007669"/>
    <property type="project" value="UniProtKB-EC"/>
</dbReference>
<dbReference type="InterPro" id="IPR001828">
    <property type="entry name" value="ANF_lig-bd_rcpt"/>
</dbReference>
<dbReference type="FunCoup" id="A0A1S3HFZ8">
    <property type="interactions" value="170"/>
</dbReference>
<evidence type="ECO:0000256" key="6">
    <source>
        <dbReference type="ARBA" id="ARBA00022741"/>
    </source>
</evidence>
<dbReference type="InParanoid" id="A0A1S3HFZ8"/>
<dbReference type="PROSITE" id="PS50011">
    <property type="entry name" value="PROTEIN_KINASE_DOM"/>
    <property type="match status" value="1"/>
</dbReference>
<dbReference type="GO" id="GO:0005524">
    <property type="term" value="F:ATP binding"/>
    <property type="evidence" value="ECO:0007669"/>
    <property type="project" value="InterPro"/>
</dbReference>
<dbReference type="STRING" id="7574.A0A1S3HFZ8"/>
<evidence type="ECO:0000256" key="18">
    <source>
        <dbReference type="SAM" id="SignalP"/>
    </source>
</evidence>
<feature type="compositionally biased region" description="Acidic residues" evidence="16">
    <location>
        <begin position="1281"/>
        <end position="1290"/>
    </location>
</feature>
<organism evidence="21 22">
    <name type="scientific">Lingula anatina</name>
    <name type="common">Brachiopod</name>
    <name type="synonym">Lingula unguis</name>
    <dbReference type="NCBI Taxonomy" id="7574"/>
    <lineage>
        <taxon>Eukaryota</taxon>
        <taxon>Metazoa</taxon>
        <taxon>Spiralia</taxon>
        <taxon>Lophotrochozoa</taxon>
        <taxon>Brachiopoda</taxon>
        <taxon>Linguliformea</taxon>
        <taxon>Lingulata</taxon>
        <taxon>Lingulida</taxon>
        <taxon>Linguloidea</taxon>
        <taxon>Lingulidae</taxon>
        <taxon>Lingula</taxon>
    </lineage>
</organism>
<keyword evidence="13 15" id="KW-0141">cGMP biosynthesis</keyword>
<feature type="domain" description="Protein kinase" evidence="19">
    <location>
        <begin position="577"/>
        <end position="858"/>
    </location>
</feature>
<dbReference type="InterPro" id="IPR029787">
    <property type="entry name" value="Nucleotide_cyclase"/>
</dbReference>
<dbReference type="InterPro" id="IPR000719">
    <property type="entry name" value="Prot_kinase_dom"/>
</dbReference>
<dbReference type="Gene3D" id="3.30.70.1230">
    <property type="entry name" value="Nucleotide cyclase"/>
    <property type="match status" value="1"/>
</dbReference>
<feature type="chain" id="PRO_5010373465" description="Guanylate cyclase" evidence="18">
    <location>
        <begin position="27"/>
        <end position="1290"/>
    </location>
</feature>
<dbReference type="Pfam" id="PF00211">
    <property type="entry name" value="Guanylate_cyc"/>
    <property type="match status" value="1"/>
</dbReference>
<evidence type="ECO:0000256" key="16">
    <source>
        <dbReference type="SAM" id="MobiDB-lite"/>
    </source>
</evidence>
<evidence type="ECO:0000256" key="12">
    <source>
        <dbReference type="ARBA" id="ARBA00023239"/>
    </source>
</evidence>
<evidence type="ECO:0000256" key="5">
    <source>
        <dbReference type="ARBA" id="ARBA00022729"/>
    </source>
</evidence>
<evidence type="ECO:0000256" key="8">
    <source>
        <dbReference type="ARBA" id="ARBA00023134"/>
    </source>
</evidence>
<dbReference type="OrthoDB" id="1890790at2759"/>
<evidence type="ECO:0000259" key="20">
    <source>
        <dbReference type="PROSITE" id="PS50125"/>
    </source>
</evidence>
<gene>
    <name evidence="22" type="primary">LOC106154559</name>
</gene>
<feature type="region of interest" description="Disordered" evidence="16">
    <location>
        <begin position="1164"/>
        <end position="1189"/>
    </location>
</feature>
<feature type="compositionally biased region" description="Polar residues" evidence="16">
    <location>
        <begin position="1241"/>
        <end position="1279"/>
    </location>
</feature>
<evidence type="ECO:0000256" key="11">
    <source>
        <dbReference type="ARBA" id="ARBA00023180"/>
    </source>
</evidence>
<evidence type="ECO:0000256" key="3">
    <source>
        <dbReference type="ARBA" id="ARBA00012202"/>
    </source>
</evidence>
<dbReference type="GO" id="GO:0035556">
    <property type="term" value="P:intracellular signal transduction"/>
    <property type="evidence" value="ECO:0007669"/>
    <property type="project" value="InterPro"/>
</dbReference>
<dbReference type="Pfam" id="PF07714">
    <property type="entry name" value="PK_Tyr_Ser-Thr"/>
    <property type="match status" value="1"/>
</dbReference>
<dbReference type="InterPro" id="IPR028082">
    <property type="entry name" value="Peripla_BP_I"/>
</dbReference>
<comment type="similarity">
    <text evidence="14">Belongs to the adenylyl cyclase class-4/guanylyl cyclase family.</text>
</comment>
<dbReference type="PROSITE" id="PS00452">
    <property type="entry name" value="GUANYLATE_CYCLASE_1"/>
    <property type="match status" value="1"/>
</dbReference>
<dbReference type="GO" id="GO:0007168">
    <property type="term" value="P:receptor guanylyl cyclase signaling pathway"/>
    <property type="evidence" value="ECO:0007669"/>
    <property type="project" value="TreeGrafter"/>
</dbReference>
<dbReference type="KEGG" id="lak:106154559"/>
<evidence type="ECO:0000256" key="10">
    <source>
        <dbReference type="ARBA" id="ARBA00023170"/>
    </source>
</evidence>
<feature type="region of interest" description="Disordered" evidence="16">
    <location>
        <begin position="1232"/>
        <end position="1290"/>
    </location>
</feature>
<dbReference type="CDD" id="cd06370">
    <property type="entry name" value="PBP1_SAP_GC-like"/>
    <property type="match status" value="1"/>
</dbReference>
<dbReference type="PANTHER" id="PTHR11920:SF501">
    <property type="entry name" value="GUANYLATE CYCLASE 32E"/>
    <property type="match status" value="1"/>
</dbReference>
<comment type="subcellular location">
    <subcellularLocation>
        <location evidence="2">Membrane</location>
        <topology evidence="2">Single-pass type I membrane protein</topology>
    </subcellularLocation>
</comment>
<dbReference type="FunFam" id="3.30.70.1230:FF:000019">
    <property type="entry name" value="Guanylate cyclase"/>
    <property type="match status" value="1"/>
</dbReference>
<dbReference type="GO" id="GO:0004672">
    <property type="term" value="F:protein kinase activity"/>
    <property type="evidence" value="ECO:0007669"/>
    <property type="project" value="InterPro"/>
</dbReference>
<keyword evidence="5 18" id="KW-0732">Signal</keyword>
<dbReference type="CDD" id="cd07302">
    <property type="entry name" value="CHD"/>
    <property type="match status" value="1"/>
</dbReference>
<dbReference type="PROSITE" id="PS51257">
    <property type="entry name" value="PROKAR_LIPOPROTEIN"/>
    <property type="match status" value="1"/>
</dbReference>
<proteinExistence type="inferred from homology"/>
<evidence type="ECO:0000256" key="2">
    <source>
        <dbReference type="ARBA" id="ARBA00004479"/>
    </source>
</evidence>